<dbReference type="InterPro" id="IPR006070">
    <property type="entry name" value="Sua5-like_dom"/>
</dbReference>
<evidence type="ECO:0000313" key="12">
    <source>
        <dbReference type="EMBL" id="TWU08803.1"/>
    </source>
</evidence>
<name>A0A5C6B9P0_9PLAN</name>
<dbReference type="InterPro" id="IPR017945">
    <property type="entry name" value="DHBP_synth_RibB-like_a/b_dom"/>
</dbReference>
<dbReference type="InterPro" id="IPR055128">
    <property type="entry name" value="HypF_C_2"/>
</dbReference>
<dbReference type="PIRSF" id="PIRSF006256">
    <property type="entry name" value="CMPcnvr_hdrg_mat"/>
    <property type="match status" value="1"/>
</dbReference>
<dbReference type="SUPFAM" id="SSF55821">
    <property type="entry name" value="YrdC/RibB"/>
    <property type="match status" value="1"/>
</dbReference>
<dbReference type="Gene3D" id="3.30.110.120">
    <property type="match status" value="1"/>
</dbReference>
<dbReference type="Gene3D" id="3.30.420.360">
    <property type="match status" value="1"/>
</dbReference>
<dbReference type="InterPro" id="IPR043129">
    <property type="entry name" value="ATPase_NBD"/>
</dbReference>
<keyword evidence="9" id="KW-0378">Hydrolase</keyword>
<dbReference type="GO" id="GO:0003998">
    <property type="term" value="F:acylphosphatase activity"/>
    <property type="evidence" value="ECO:0007669"/>
    <property type="project" value="UniProtKB-EC"/>
</dbReference>
<dbReference type="Pfam" id="PF17788">
    <property type="entry name" value="HypF_C"/>
    <property type="match status" value="1"/>
</dbReference>
<evidence type="ECO:0000313" key="13">
    <source>
        <dbReference type="Proteomes" id="UP000320735"/>
    </source>
</evidence>
<evidence type="ECO:0000256" key="6">
    <source>
        <dbReference type="ARBA" id="ARBA00022833"/>
    </source>
</evidence>
<protein>
    <recommendedName>
        <fullName evidence="8">Carbamoyltransferase</fullName>
        <ecNumber evidence="8">6.2.-.-</ecNumber>
    </recommendedName>
</protein>
<dbReference type="SUPFAM" id="SSF54975">
    <property type="entry name" value="Acylphosphatase/BLUF domain-like"/>
    <property type="match status" value="1"/>
</dbReference>
<gene>
    <name evidence="12" type="primary">hypF</name>
    <name evidence="12" type="ORF">CA54_40400</name>
</gene>
<keyword evidence="12" id="KW-0808">Transferase</keyword>
<proteinExistence type="inferred from homology"/>
<comment type="similarity">
    <text evidence="2 8">Belongs to the carbamoyltransferase HypF family.</text>
</comment>
<dbReference type="Pfam" id="PF01300">
    <property type="entry name" value="Sua5_yciO_yrdC"/>
    <property type="match status" value="1"/>
</dbReference>
<feature type="active site" evidence="9">
    <location>
        <position position="48"/>
    </location>
</feature>
<accession>A0A5C6B9P0</accession>
<dbReference type="EC" id="6.2.-.-" evidence="8"/>
<dbReference type="EMBL" id="SJPP01000002">
    <property type="protein sequence ID" value="TWU08803.1"/>
    <property type="molecule type" value="Genomic_DNA"/>
</dbReference>
<dbReference type="AlphaFoldDB" id="A0A5C6B9P0"/>
<keyword evidence="4" id="KW-0479">Metal-binding</keyword>
<dbReference type="PANTHER" id="PTHR42959:SF1">
    <property type="entry name" value="CARBAMOYLTRANSFERASE HYPF"/>
    <property type="match status" value="1"/>
</dbReference>
<dbReference type="InterPro" id="IPR011125">
    <property type="entry name" value="Znf_HypF"/>
</dbReference>
<evidence type="ECO:0000256" key="5">
    <source>
        <dbReference type="ARBA" id="ARBA00022771"/>
    </source>
</evidence>
<dbReference type="InterPro" id="IPR004421">
    <property type="entry name" value="Carbamoyltransferase_HypF"/>
</dbReference>
<dbReference type="InterPro" id="IPR041440">
    <property type="entry name" value="HypF_C"/>
</dbReference>
<evidence type="ECO:0000256" key="3">
    <source>
        <dbReference type="ARBA" id="ARBA00022598"/>
    </source>
</evidence>
<reference evidence="12 13" key="1">
    <citation type="submission" date="2019-02" db="EMBL/GenBank/DDBJ databases">
        <title>Deep-cultivation of Planctomycetes and their phenomic and genomic characterization uncovers novel biology.</title>
        <authorList>
            <person name="Wiegand S."/>
            <person name="Jogler M."/>
            <person name="Boedeker C."/>
            <person name="Pinto D."/>
            <person name="Vollmers J."/>
            <person name="Rivas-Marin E."/>
            <person name="Kohn T."/>
            <person name="Peeters S.H."/>
            <person name="Heuer A."/>
            <person name="Rast P."/>
            <person name="Oberbeckmann S."/>
            <person name="Bunk B."/>
            <person name="Jeske O."/>
            <person name="Meyerdierks A."/>
            <person name="Storesund J.E."/>
            <person name="Kallscheuer N."/>
            <person name="Luecker S."/>
            <person name="Lage O.M."/>
            <person name="Pohl T."/>
            <person name="Merkel B.J."/>
            <person name="Hornburger P."/>
            <person name="Mueller R.-W."/>
            <person name="Bruemmer F."/>
            <person name="Labrenz M."/>
            <person name="Spormann A.M."/>
            <person name="Op Den Camp H."/>
            <person name="Overmann J."/>
            <person name="Amann R."/>
            <person name="Jetten M.S.M."/>
            <person name="Mascher T."/>
            <person name="Medema M.H."/>
            <person name="Devos D.P."/>
            <person name="Kaster A.-K."/>
            <person name="Ovreas L."/>
            <person name="Rohde M."/>
            <person name="Galperin M.Y."/>
            <person name="Jogler C."/>
        </authorList>
    </citation>
    <scope>NUCLEOTIDE SEQUENCE [LARGE SCALE GENOMIC DNA]</scope>
    <source>
        <strain evidence="12 13">CA54</strain>
    </source>
</reference>
<dbReference type="GO" id="GO:0003725">
    <property type="term" value="F:double-stranded RNA binding"/>
    <property type="evidence" value="ECO:0007669"/>
    <property type="project" value="InterPro"/>
</dbReference>
<evidence type="ECO:0000259" key="10">
    <source>
        <dbReference type="PROSITE" id="PS51160"/>
    </source>
</evidence>
<evidence type="ECO:0000256" key="4">
    <source>
        <dbReference type="ARBA" id="ARBA00022723"/>
    </source>
</evidence>
<keyword evidence="6" id="KW-0862">Zinc</keyword>
<evidence type="ECO:0000256" key="8">
    <source>
        <dbReference type="PIRNR" id="PIRNR006256"/>
    </source>
</evidence>
<dbReference type="Pfam" id="PF00708">
    <property type="entry name" value="Acylphosphatase"/>
    <property type="match status" value="1"/>
</dbReference>
<keyword evidence="3" id="KW-0436">Ligase</keyword>
<dbReference type="GO" id="GO:0051604">
    <property type="term" value="P:protein maturation"/>
    <property type="evidence" value="ECO:0007669"/>
    <property type="project" value="TreeGrafter"/>
</dbReference>
<comment type="caution">
    <text evidence="12">The sequence shown here is derived from an EMBL/GenBank/DDBJ whole genome shotgun (WGS) entry which is preliminary data.</text>
</comment>
<dbReference type="OrthoDB" id="9808093at2"/>
<dbReference type="GO" id="GO:0016874">
    <property type="term" value="F:ligase activity"/>
    <property type="evidence" value="ECO:0007669"/>
    <property type="project" value="UniProtKB-UniRule"/>
</dbReference>
<dbReference type="UniPathway" id="UPA00335"/>
<dbReference type="NCBIfam" id="TIGR00143">
    <property type="entry name" value="hypF"/>
    <property type="match status" value="1"/>
</dbReference>
<dbReference type="Pfam" id="PF22521">
    <property type="entry name" value="HypF_C_2"/>
    <property type="match status" value="1"/>
</dbReference>
<comment type="pathway">
    <text evidence="1">Protein modification; [NiFe] hydrogenase maturation.</text>
</comment>
<sequence length="762" mass="82089">MKETSSTPRSETTIATRLLLQGSVQGVGVRPAIMKLASELKLCGFVANEMRGVEIYIEGSGIEIDEFADRLQAELPRGARFGNLTRMHSAVIGLQQFEIRTVKSTGAVATLVPHDMAVCEQCNDEVTHALDRRAGYAFTSCTNCGPRYSIIHTMPYERSQTSMGQFDLCEPCRSEFEGANDRRFHAQTNACADCGPTVCCGETTEQGKSAITAAAIELKNGGIVALKGLGGYQLLCDATSETAVRRLRDRKHRRTKPLPVMISAPSRPEEFPAALFDASNPIVLVPFDLVGNLAESVHANFNTVAVMLPTTPLHRLLLRECGRPLVVTSGNIESEPLAYENDDATESLHGVADLFLHHNRRIVRPIDDSVVQTCGNRTVSIRAARGIAPLPLALQTDRSILAVGGHQKVAVALSNKKQAVLGPHIGDLDSLAARERFVSHTRSLIDLYGCNPEVIVHDLHPDYFTTRWAEEQPQPTIAVQHHHAHIVSGILEHAWLDRKVLGIAFDGTGYGPDGTIWGGEFLLATATQFHRVGHLRPFTLPGGELSVRQPWRVALSLLTETLGSAAAIELLHGEAETSQLQALAKLIERRQAGPMTTSAGRLFDGVAALLLPLADVSFAGEPAMRLESICDDSEPASYSFSVTEIDEVVSLDWRPVLAEIVGDLTQGVEIGAIAMRFHRAIARAIANLAKKYAELPIILSGGCFQNRLLTELVLEQFAGGPQTVGLPGTIPPGDGGLAAGQLAIAAARLATGHLEQGLPSCV</sequence>
<comment type="catalytic activity">
    <reaction evidence="7">
        <text>C-terminal L-cysteinyl-[HypE protein] + carbamoyl phosphate + ATP + H2O = C-terminal S-carboxamide-L-cysteinyl-[HypE protein] + AMP + phosphate + diphosphate + H(+)</text>
        <dbReference type="Rhea" id="RHEA:55636"/>
        <dbReference type="Rhea" id="RHEA-COMP:14247"/>
        <dbReference type="Rhea" id="RHEA-COMP:14392"/>
        <dbReference type="ChEBI" id="CHEBI:15377"/>
        <dbReference type="ChEBI" id="CHEBI:15378"/>
        <dbReference type="ChEBI" id="CHEBI:30616"/>
        <dbReference type="ChEBI" id="CHEBI:33019"/>
        <dbReference type="ChEBI" id="CHEBI:43474"/>
        <dbReference type="ChEBI" id="CHEBI:58228"/>
        <dbReference type="ChEBI" id="CHEBI:76913"/>
        <dbReference type="ChEBI" id="CHEBI:139126"/>
        <dbReference type="ChEBI" id="CHEBI:456215"/>
    </reaction>
</comment>
<evidence type="ECO:0000256" key="9">
    <source>
        <dbReference type="PROSITE-ProRule" id="PRU00520"/>
    </source>
</evidence>
<organism evidence="12 13">
    <name type="scientific">Symmachiella macrocystis</name>
    <dbReference type="NCBI Taxonomy" id="2527985"/>
    <lineage>
        <taxon>Bacteria</taxon>
        <taxon>Pseudomonadati</taxon>
        <taxon>Planctomycetota</taxon>
        <taxon>Planctomycetia</taxon>
        <taxon>Planctomycetales</taxon>
        <taxon>Planctomycetaceae</taxon>
        <taxon>Symmachiella</taxon>
    </lineage>
</organism>
<dbReference type="Gene3D" id="3.90.870.50">
    <property type="match status" value="1"/>
</dbReference>
<dbReference type="PANTHER" id="PTHR42959">
    <property type="entry name" value="CARBAMOYLTRANSFERASE"/>
    <property type="match status" value="1"/>
</dbReference>
<evidence type="ECO:0000256" key="7">
    <source>
        <dbReference type="ARBA" id="ARBA00048220"/>
    </source>
</evidence>
<feature type="domain" description="YrdC-like" evidence="11">
    <location>
        <begin position="208"/>
        <end position="386"/>
    </location>
</feature>
<evidence type="ECO:0000256" key="1">
    <source>
        <dbReference type="ARBA" id="ARBA00004711"/>
    </source>
</evidence>
<dbReference type="Proteomes" id="UP000320735">
    <property type="component" value="Unassembled WGS sequence"/>
</dbReference>
<dbReference type="Pfam" id="PF07503">
    <property type="entry name" value="zf-HYPF"/>
    <property type="match status" value="2"/>
</dbReference>
<keyword evidence="5" id="KW-0863">Zinc-finger</keyword>
<dbReference type="GO" id="GO:0016743">
    <property type="term" value="F:carboxyl- or carbamoyltransferase activity"/>
    <property type="evidence" value="ECO:0007669"/>
    <property type="project" value="UniProtKB-UniRule"/>
</dbReference>
<dbReference type="InterPro" id="IPR051060">
    <property type="entry name" value="Carbamoyltrans_HypF-like"/>
</dbReference>
<dbReference type="InterPro" id="IPR036046">
    <property type="entry name" value="Acylphosphatase-like_dom_sf"/>
</dbReference>
<feature type="domain" description="Acylphosphatase-like" evidence="10">
    <location>
        <begin position="15"/>
        <end position="101"/>
    </location>
</feature>
<dbReference type="SUPFAM" id="SSF53067">
    <property type="entry name" value="Actin-like ATPase domain"/>
    <property type="match status" value="1"/>
</dbReference>
<dbReference type="PROSITE" id="PS51163">
    <property type="entry name" value="YRDC"/>
    <property type="match status" value="1"/>
</dbReference>
<evidence type="ECO:0000256" key="2">
    <source>
        <dbReference type="ARBA" id="ARBA00008097"/>
    </source>
</evidence>
<keyword evidence="13" id="KW-1185">Reference proteome</keyword>
<dbReference type="GO" id="GO:0008270">
    <property type="term" value="F:zinc ion binding"/>
    <property type="evidence" value="ECO:0007669"/>
    <property type="project" value="UniProtKB-KW"/>
</dbReference>
<comment type="catalytic activity">
    <reaction evidence="9">
        <text>an acyl phosphate + H2O = a carboxylate + phosphate + H(+)</text>
        <dbReference type="Rhea" id="RHEA:14965"/>
        <dbReference type="ChEBI" id="CHEBI:15377"/>
        <dbReference type="ChEBI" id="CHEBI:15378"/>
        <dbReference type="ChEBI" id="CHEBI:29067"/>
        <dbReference type="ChEBI" id="CHEBI:43474"/>
        <dbReference type="ChEBI" id="CHEBI:59918"/>
        <dbReference type="EC" id="3.6.1.7"/>
    </reaction>
</comment>
<dbReference type="PROSITE" id="PS51160">
    <property type="entry name" value="ACYLPHOSPHATASE_3"/>
    <property type="match status" value="1"/>
</dbReference>
<feature type="active site" evidence="9">
    <location>
        <position position="30"/>
    </location>
</feature>
<dbReference type="InterPro" id="IPR001792">
    <property type="entry name" value="Acylphosphatase-like_dom"/>
</dbReference>
<dbReference type="RefSeq" id="WP_146372600.1">
    <property type="nucleotide sequence ID" value="NZ_SJPP01000002.1"/>
</dbReference>
<evidence type="ECO:0000259" key="11">
    <source>
        <dbReference type="PROSITE" id="PS51163"/>
    </source>
</evidence>
<dbReference type="Gene3D" id="3.30.420.40">
    <property type="match status" value="1"/>
</dbReference>